<reference evidence="1" key="1">
    <citation type="submission" date="2023-04" db="EMBL/GenBank/DDBJ databases">
        <title>A chromosome-level genome assembly of the parasitoid wasp Eretmocerus hayati.</title>
        <authorList>
            <person name="Zhong Y."/>
            <person name="Liu S."/>
            <person name="Liu Y."/>
        </authorList>
    </citation>
    <scope>NUCLEOTIDE SEQUENCE</scope>
    <source>
        <strain evidence="1">ZJU_SS_LIU_2023</strain>
    </source>
</reference>
<organism evidence="1 2">
    <name type="scientific">Eretmocerus hayati</name>
    <dbReference type="NCBI Taxonomy" id="131215"/>
    <lineage>
        <taxon>Eukaryota</taxon>
        <taxon>Metazoa</taxon>
        <taxon>Ecdysozoa</taxon>
        <taxon>Arthropoda</taxon>
        <taxon>Hexapoda</taxon>
        <taxon>Insecta</taxon>
        <taxon>Pterygota</taxon>
        <taxon>Neoptera</taxon>
        <taxon>Endopterygota</taxon>
        <taxon>Hymenoptera</taxon>
        <taxon>Apocrita</taxon>
        <taxon>Proctotrupomorpha</taxon>
        <taxon>Chalcidoidea</taxon>
        <taxon>Aphelinidae</taxon>
        <taxon>Aphelininae</taxon>
        <taxon>Eretmocerus</taxon>
    </lineage>
</organism>
<name>A0ACC2N8F8_9HYME</name>
<protein>
    <submittedName>
        <fullName evidence="1">Uncharacterized protein</fullName>
    </submittedName>
</protein>
<gene>
    <name evidence="1" type="ORF">QAD02_008875</name>
</gene>
<comment type="caution">
    <text evidence="1">The sequence shown here is derived from an EMBL/GenBank/DDBJ whole genome shotgun (WGS) entry which is preliminary data.</text>
</comment>
<dbReference type="Proteomes" id="UP001239111">
    <property type="component" value="Chromosome 4"/>
</dbReference>
<proteinExistence type="predicted"/>
<accession>A0ACC2N8F8</accession>
<sequence length="396" mass="45389">MKLLIFFEIWVLLQHVSSDGTSTLDPLEGSSRLVEQEKDRLQDCTDQETCSCRNCGATFDQRRKLVCHILNYHPGERAYSCRYCIKAFAWPTNLKNHERTHTGEKPYSCDLCHKKFSEKGALKKHAKMHTSAKSLLPCKYCGVSFIRLMCLKEHVSKIHADDRMFSCDLCNERFGTRLELRSHTTAHAKKKPYLCEICGLKFDNKGDLECHTKVHLGEVIYKCKYCDKKYKYSQNLNKHMVKHLKTDTGDGPSSQIELDETERTWNHLGAYAGWECGIENQIETSSDEPSWMSLNPTISTSLVEQGSGMMNEVNCLIEELDSLDHELFMTGSGISSHPEEPSLFSRIALQSRGSTSCETEDTVPENFQRVIDEIIRSYHETQRANCERKTPDQFSE</sequence>
<keyword evidence="2" id="KW-1185">Reference proteome</keyword>
<evidence type="ECO:0000313" key="2">
    <source>
        <dbReference type="Proteomes" id="UP001239111"/>
    </source>
</evidence>
<dbReference type="EMBL" id="CM056744">
    <property type="protein sequence ID" value="KAJ8667213.1"/>
    <property type="molecule type" value="Genomic_DNA"/>
</dbReference>
<evidence type="ECO:0000313" key="1">
    <source>
        <dbReference type="EMBL" id="KAJ8667213.1"/>
    </source>
</evidence>